<gene>
    <name evidence="2" type="ORF">BJ981_006793</name>
</gene>
<evidence type="ECO:0000313" key="2">
    <source>
        <dbReference type="EMBL" id="MBB5631029.1"/>
    </source>
</evidence>
<comment type="caution">
    <text evidence="2">The sequence shown here is derived from an EMBL/GenBank/DDBJ whole genome shotgun (WGS) entry which is preliminary data.</text>
</comment>
<reference evidence="2 3" key="1">
    <citation type="submission" date="2020-08" db="EMBL/GenBank/DDBJ databases">
        <title>Sequencing the genomes of 1000 actinobacteria strains.</title>
        <authorList>
            <person name="Klenk H.-P."/>
        </authorList>
    </citation>
    <scope>NUCLEOTIDE SEQUENCE [LARGE SCALE GENOMIC DNA]</scope>
    <source>
        <strain evidence="2 3">DSM 45790</strain>
    </source>
</reference>
<name>A0A7W9DUH5_9ACTN</name>
<evidence type="ECO:0000313" key="3">
    <source>
        <dbReference type="Proteomes" id="UP000588112"/>
    </source>
</evidence>
<dbReference type="EMBL" id="JACHBR010000002">
    <property type="protein sequence ID" value="MBB5631029.1"/>
    <property type="molecule type" value="Genomic_DNA"/>
</dbReference>
<feature type="region of interest" description="Disordered" evidence="1">
    <location>
        <begin position="80"/>
        <end position="101"/>
    </location>
</feature>
<organism evidence="2 3">
    <name type="scientific">Sphaerisporangium krabiense</name>
    <dbReference type="NCBI Taxonomy" id="763782"/>
    <lineage>
        <taxon>Bacteria</taxon>
        <taxon>Bacillati</taxon>
        <taxon>Actinomycetota</taxon>
        <taxon>Actinomycetes</taxon>
        <taxon>Streptosporangiales</taxon>
        <taxon>Streptosporangiaceae</taxon>
        <taxon>Sphaerisporangium</taxon>
    </lineage>
</organism>
<protein>
    <submittedName>
        <fullName evidence="2">Uncharacterized protein</fullName>
    </submittedName>
</protein>
<dbReference type="AlphaFoldDB" id="A0A7W9DUH5"/>
<feature type="compositionally biased region" description="Pro residues" evidence="1">
    <location>
        <begin position="82"/>
        <end position="91"/>
    </location>
</feature>
<keyword evidence="3" id="KW-1185">Reference proteome</keyword>
<proteinExistence type="predicted"/>
<accession>A0A7W9DUH5</accession>
<sequence length="212" mass="21487">MVLQQPDLDRAARMILGLDAGSRTVPEAEHLLRHVLDSLELTDGAEAPGGPAGIVGCTHFVRTATGLPHVALSLDLGATAPGGPPRLPEPPDGLGAALGGRRAGPGALAEGAALAAAEHAARSGGRLVVYPGHEALTGTLTVAELLDRSAIERVAVLAHAGDPEPGTPVVTQGFVRPQWRDGRIVLLTMPAIGGALMPAEVPDPTPCCADHA</sequence>
<dbReference type="Proteomes" id="UP000588112">
    <property type="component" value="Unassembled WGS sequence"/>
</dbReference>
<evidence type="ECO:0000256" key="1">
    <source>
        <dbReference type="SAM" id="MobiDB-lite"/>
    </source>
</evidence>